<dbReference type="AlphaFoldDB" id="A0A0A2TB67"/>
<dbReference type="STRING" id="1385514.N782_10445"/>
<comment type="catalytic activity">
    <reaction evidence="11">
        <text>3-methyl-2-oxobutanoate + acetyl-CoA + H2O = (2S)-2-isopropylmalate + CoA + H(+)</text>
        <dbReference type="Rhea" id="RHEA:21524"/>
        <dbReference type="ChEBI" id="CHEBI:1178"/>
        <dbReference type="ChEBI" id="CHEBI:11851"/>
        <dbReference type="ChEBI" id="CHEBI:15377"/>
        <dbReference type="ChEBI" id="CHEBI:15378"/>
        <dbReference type="ChEBI" id="CHEBI:57287"/>
        <dbReference type="ChEBI" id="CHEBI:57288"/>
        <dbReference type="EC" id="2.3.3.13"/>
    </reaction>
</comment>
<dbReference type="PROSITE" id="PS00815">
    <property type="entry name" value="AIPM_HOMOCIT_SYNTH_1"/>
    <property type="match status" value="1"/>
</dbReference>
<reference evidence="13 14" key="1">
    <citation type="journal article" date="2015" name="Stand. Genomic Sci.">
        <title>High quality draft genome sequence of the moderately halophilic bacterium Pontibacillus yanchengensis Y32(T) and comparison among Pontibacillus genomes.</title>
        <authorList>
            <person name="Huang J."/>
            <person name="Qiao Z.X."/>
            <person name="Tang J.W."/>
            <person name="Wang G."/>
        </authorList>
    </citation>
    <scope>NUCLEOTIDE SEQUENCE [LARGE SCALE GENOMIC DNA]</scope>
    <source>
        <strain evidence="13 14">Y32</strain>
    </source>
</reference>
<dbReference type="NCBIfam" id="TIGR00973">
    <property type="entry name" value="leuA_bact"/>
    <property type="match status" value="1"/>
</dbReference>
<sequence>MAHVKVFDTTLRDGEQSPGVNLNQLEKLEIAKQLERFGVDIMEAGFPASSQSEFHSVQTIARTIENSSVTGLARAKKSDIDTAWEALKDAAEPRLHIFLATSPIHMTHKLQKSPDEVIDIAVDMVSYAREKFPQVEWSAEDACRSDREFLVRIIEKVIDAGATVINVPDTVGYTTPAEYGELFRYLRENVPNIDQVSLSAHCHDDLGMAVANSLAAIENGATQVEGTINGIGERAGNASLEEIAVALTIRNNYYDHQTNLVLSEIKRTSDLVSKFTGMEVPGNKAVVGRNAFAHESGIHQDGMLKNASTYEIITPEMVGIHKSNMVLGKHSGKHAFVEKVESLGYSLSEENLMEAFKSFKSLTDRKKEVTDEDLFTILTNVQTDTQDAPKYKLDAFQVQYGSNNIPTATVVLTTPDGSKEETAGTGRGSVEAIYNTLDSLIQEEVHLEDYRLSSIGEGRDALAEVHVRLTVNDVPINGRGAAQDVLEASAHAFLNAVNRVLLNPNAQPKQTANL</sequence>
<comment type="cofactor">
    <cofactor evidence="11">
        <name>Mn(2+)</name>
        <dbReference type="ChEBI" id="CHEBI:29035"/>
    </cofactor>
</comment>
<dbReference type="GO" id="GO:0005737">
    <property type="term" value="C:cytoplasm"/>
    <property type="evidence" value="ECO:0007669"/>
    <property type="project" value="UniProtKB-UniRule"/>
</dbReference>
<dbReference type="NCBIfam" id="NF002085">
    <property type="entry name" value="PRK00915.1-2"/>
    <property type="match status" value="1"/>
</dbReference>
<evidence type="ECO:0000256" key="2">
    <source>
        <dbReference type="ARBA" id="ARBA00009396"/>
    </source>
</evidence>
<evidence type="ECO:0000256" key="6">
    <source>
        <dbReference type="ARBA" id="ARBA00022605"/>
    </source>
</evidence>
<dbReference type="eggNOG" id="COG0119">
    <property type="taxonomic scope" value="Bacteria"/>
</dbReference>
<dbReference type="Proteomes" id="UP000030147">
    <property type="component" value="Unassembled WGS sequence"/>
</dbReference>
<evidence type="ECO:0000256" key="9">
    <source>
        <dbReference type="ARBA" id="ARBA00023211"/>
    </source>
</evidence>
<evidence type="ECO:0000256" key="10">
    <source>
        <dbReference type="ARBA" id="ARBA00023304"/>
    </source>
</evidence>
<dbReference type="Pfam" id="PF22617">
    <property type="entry name" value="HCS_D2"/>
    <property type="match status" value="1"/>
</dbReference>
<comment type="similarity">
    <text evidence="2 11">Belongs to the alpha-IPM synthase/homocitrate synthase family. LeuA type 1 subfamily.</text>
</comment>
<dbReference type="RefSeq" id="WP_036819086.1">
    <property type="nucleotide sequence ID" value="NZ_AVBF01000023.1"/>
</dbReference>
<dbReference type="SMART" id="SM00917">
    <property type="entry name" value="LeuA_dimer"/>
    <property type="match status" value="1"/>
</dbReference>
<feature type="domain" description="Pyruvate carboxyltransferase" evidence="12">
    <location>
        <begin position="4"/>
        <end position="266"/>
    </location>
</feature>
<dbReference type="SUPFAM" id="SSF110921">
    <property type="entry name" value="2-isopropylmalate synthase LeuA, allosteric (dimerisation) domain"/>
    <property type="match status" value="1"/>
</dbReference>
<comment type="subunit">
    <text evidence="11">Homodimer.</text>
</comment>
<dbReference type="UniPathway" id="UPA00048">
    <property type="reaction ID" value="UER00070"/>
</dbReference>
<dbReference type="PROSITE" id="PS50991">
    <property type="entry name" value="PYR_CT"/>
    <property type="match status" value="1"/>
</dbReference>
<proteinExistence type="inferred from homology"/>
<dbReference type="InterPro" id="IPR050073">
    <property type="entry name" value="2-IPM_HCS-like"/>
</dbReference>
<keyword evidence="11" id="KW-0963">Cytoplasm</keyword>
<dbReference type="Gene3D" id="1.10.238.260">
    <property type="match status" value="1"/>
</dbReference>
<dbReference type="Pfam" id="PF08502">
    <property type="entry name" value="LeuA_dimer"/>
    <property type="match status" value="1"/>
</dbReference>
<dbReference type="FunFam" id="3.30.160.270:FF:000003">
    <property type="entry name" value="2-isopropylmalate synthase"/>
    <property type="match status" value="1"/>
</dbReference>
<evidence type="ECO:0000256" key="8">
    <source>
        <dbReference type="ARBA" id="ARBA00022723"/>
    </source>
</evidence>
<dbReference type="PANTHER" id="PTHR10277:SF9">
    <property type="entry name" value="2-ISOPROPYLMALATE SYNTHASE 1, CHLOROPLASTIC-RELATED"/>
    <property type="match status" value="1"/>
</dbReference>
<dbReference type="GO" id="GO:0003852">
    <property type="term" value="F:2-isopropylmalate synthase activity"/>
    <property type="evidence" value="ECO:0007669"/>
    <property type="project" value="UniProtKB-UniRule"/>
</dbReference>
<dbReference type="InterPro" id="IPR054691">
    <property type="entry name" value="LeuA/HCS_post-cat"/>
</dbReference>
<evidence type="ECO:0000256" key="4">
    <source>
        <dbReference type="ARBA" id="ARBA00018198"/>
    </source>
</evidence>
<feature type="binding site" evidence="11">
    <location>
        <position position="13"/>
    </location>
    <ligand>
        <name>Mn(2+)</name>
        <dbReference type="ChEBI" id="CHEBI:29035"/>
    </ligand>
</feature>
<dbReference type="FunFam" id="3.20.20.70:FF:000010">
    <property type="entry name" value="2-isopropylmalate synthase"/>
    <property type="match status" value="1"/>
</dbReference>
<protein>
    <recommendedName>
        <fullName evidence="4 11">2-isopropylmalate synthase</fullName>
        <ecNumber evidence="3 11">2.3.3.13</ecNumber>
    </recommendedName>
    <alternativeName>
        <fullName evidence="11">Alpha-IPM synthase</fullName>
    </alternativeName>
    <alternativeName>
        <fullName evidence="11">Alpha-isopropylmalate synthase</fullName>
    </alternativeName>
</protein>
<keyword evidence="14" id="KW-1185">Reference proteome</keyword>
<feature type="binding site" evidence="11">
    <location>
        <position position="237"/>
    </location>
    <ligand>
        <name>Mn(2+)</name>
        <dbReference type="ChEBI" id="CHEBI:29035"/>
    </ligand>
</feature>
<evidence type="ECO:0000256" key="3">
    <source>
        <dbReference type="ARBA" id="ARBA00012973"/>
    </source>
</evidence>
<feature type="binding site" evidence="11">
    <location>
        <position position="203"/>
    </location>
    <ligand>
        <name>Mn(2+)</name>
        <dbReference type="ChEBI" id="CHEBI:29035"/>
    </ligand>
</feature>
<dbReference type="Gene3D" id="3.20.20.70">
    <property type="entry name" value="Aldolase class I"/>
    <property type="match status" value="1"/>
</dbReference>
<keyword evidence="9 11" id="KW-0464">Manganese</keyword>
<dbReference type="NCBIfam" id="NF002088">
    <property type="entry name" value="PRK00915.1-5"/>
    <property type="match status" value="1"/>
</dbReference>
<comment type="function">
    <text evidence="11">Catalyzes the condensation of the acetyl group of acetyl-CoA with 3-methyl-2-oxobutanoate (2-ketoisovalerate) to form 3-carboxy-3-hydroxy-4-methylpentanoate (2-isopropylmalate).</text>
</comment>
<comment type="caution">
    <text evidence="13">The sequence shown here is derived from an EMBL/GenBank/DDBJ whole genome shotgun (WGS) entry which is preliminary data.</text>
</comment>
<evidence type="ECO:0000256" key="11">
    <source>
        <dbReference type="HAMAP-Rule" id="MF_01025"/>
    </source>
</evidence>
<dbReference type="EC" id="2.3.3.13" evidence="3 11"/>
<dbReference type="InterPro" id="IPR036230">
    <property type="entry name" value="LeuA_allosteric_dom_sf"/>
</dbReference>
<dbReference type="PROSITE" id="PS00816">
    <property type="entry name" value="AIPM_HOMOCIT_SYNTH_2"/>
    <property type="match status" value="1"/>
</dbReference>
<evidence type="ECO:0000256" key="1">
    <source>
        <dbReference type="ARBA" id="ARBA00004689"/>
    </source>
</evidence>
<dbReference type="FunFam" id="1.10.238.260:FF:000001">
    <property type="entry name" value="2-isopropylmalate synthase"/>
    <property type="match status" value="1"/>
</dbReference>
<feature type="region of interest" description="Regulatory domain" evidence="11">
    <location>
        <begin position="392"/>
        <end position="514"/>
    </location>
</feature>
<dbReference type="GO" id="GO:0009098">
    <property type="term" value="P:L-leucine biosynthetic process"/>
    <property type="evidence" value="ECO:0007669"/>
    <property type="project" value="UniProtKB-UniRule"/>
</dbReference>
<name>A0A0A2TB67_9BACI</name>
<evidence type="ECO:0000256" key="5">
    <source>
        <dbReference type="ARBA" id="ARBA00022430"/>
    </source>
</evidence>
<dbReference type="GO" id="GO:0030145">
    <property type="term" value="F:manganese ion binding"/>
    <property type="evidence" value="ECO:0007669"/>
    <property type="project" value="UniProtKB-UniRule"/>
</dbReference>
<evidence type="ECO:0000313" key="14">
    <source>
        <dbReference type="Proteomes" id="UP000030147"/>
    </source>
</evidence>
<dbReference type="PANTHER" id="PTHR10277">
    <property type="entry name" value="HOMOCITRATE SYNTHASE-RELATED"/>
    <property type="match status" value="1"/>
</dbReference>
<dbReference type="OrthoDB" id="9804858at2"/>
<dbReference type="NCBIfam" id="NF002086">
    <property type="entry name" value="PRK00915.1-3"/>
    <property type="match status" value="1"/>
</dbReference>
<gene>
    <name evidence="11" type="primary">leuA</name>
    <name evidence="13" type="ORF">N782_10445</name>
</gene>
<evidence type="ECO:0000256" key="7">
    <source>
        <dbReference type="ARBA" id="ARBA00022679"/>
    </source>
</evidence>
<dbReference type="CDD" id="cd07940">
    <property type="entry name" value="DRE_TIM_IPMS"/>
    <property type="match status" value="1"/>
</dbReference>
<dbReference type="Pfam" id="PF00682">
    <property type="entry name" value="HMGL-like"/>
    <property type="match status" value="1"/>
</dbReference>
<keyword evidence="6 11" id="KW-0028">Amino-acid biosynthesis</keyword>
<dbReference type="SUPFAM" id="SSF51569">
    <property type="entry name" value="Aldolase"/>
    <property type="match status" value="1"/>
</dbReference>
<evidence type="ECO:0000313" key="13">
    <source>
        <dbReference type="EMBL" id="KGP72774.1"/>
    </source>
</evidence>
<keyword evidence="5 11" id="KW-0432">Leucine biosynthesis</keyword>
<dbReference type="InterPro" id="IPR013785">
    <property type="entry name" value="Aldolase_TIM"/>
</dbReference>
<keyword evidence="10 11" id="KW-0100">Branched-chain amino acid biosynthesis</keyword>
<dbReference type="InterPro" id="IPR002034">
    <property type="entry name" value="AIPM/Hcit_synth_CS"/>
</dbReference>
<accession>A0A0A2TB67</accession>
<dbReference type="InterPro" id="IPR000891">
    <property type="entry name" value="PYR_CT"/>
</dbReference>
<organism evidence="13 14">
    <name type="scientific">Pontibacillus yanchengensis Y32</name>
    <dbReference type="NCBI Taxonomy" id="1385514"/>
    <lineage>
        <taxon>Bacteria</taxon>
        <taxon>Bacillati</taxon>
        <taxon>Bacillota</taxon>
        <taxon>Bacilli</taxon>
        <taxon>Bacillales</taxon>
        <taxon>Bacillaceae</taxon>
        <taxon>Pontibacillus</taxon>
    </lineage>
</organism>
<keyword evidence="8 11" id="KW-0479">Metal-binding</keyword>
<dbReference type="HAMAP" id="MF_01025">
    <property type="entry name" value="LeuA_type1"/>
    <property type="match status" value="1"/>
</dbReference>
<dbReference type="GO" id="GO:0003985">
    <property type="term" value="F:acetyl-CoA C-acetyltransferase activity"/>
    <property type="evidence" value="ECO:0007669"/>
    <property type="project" value="UniProtKB-UniRule"/>
</dbReference>
<dbReference type="InterPro" id="IPR005671">
    <property type="entry name" value="LeuA_bact_synth"/>
</dbReference>
<keyword evidence="7 11" id="KW-0808">Transferase</keyword>
<dbReference type="InterPro" id="IPR013709">
    <property type="entry name" value="2-isopropylmalate_synth_dimer"/>
</dbReference>
<comment type="pathway">
    <text evidence="1 11">Amino-acid biosynthesis; L-leucine biosynthesis; L-leucine from 3-methyl-2-oxobutanoate: step 1/4.</text>
</comment>
<evidence type="ECO:0000259" key="12">
    <source>
        <dbReference type="PROSITE" id="PS50991"/>
    </source>
</evidence>
<dbReference type="Gene3D" id="3.30.160.270">
    <property type="match status" value="1"/>
</dbReference>
<feature type="binding site" evidence="11">
    <location>
        <position position="201"/>
    </location>
    <ligand>
        <name>Mn(2+)</name>
        <dbReference type="ChEBI" id="CHEBI:29035"/>
    </ligand>
</feature>
<dbReference type="EMBL" id="AVBF01000023">
    <property type="protein sequence ID" value="KGP72774.1"/>
    <property type="molecule type" value="Genomic_DNA"/>
</dbReference>